<dbReference type="Proteomes" id="UP000187191">
    <property type="component" value="Chromosome"/>
</dbReference>
<evidence type="ECO:0000313" key="2">
    <source>
        <dbReference type="EMBL" id="APY84772.1"/>
    </source>
</evidence>
<dbReference type="PROSITE" id="PS00061">
    <property type="entry name" value="ADH_SHORT"/>
    <property type="match status" value="1"/>
</dbReference>
<dbReference type="InterPro" id="IPR036291">
    <property type="entry name" value="NAD(P)-bd_dom_sf"/>
</dbReference>
<gene>
    <name evidence="2" type="ORF">A7J05_02500</name>
</gene>
<dbReference type="EMBL" id="CP015588">
    <property type="protein sequence ID" value="APY84772.1"/>
    <property type="molecule type" value="Genomic_DNA"/>
</dbReference>
<dbReference type="PANTHER" id="PTHR42760">
    <property type="entry name" value="SHORT-CHAIN DEHYDROGENASES/REDUCTASES FAMILY MEMBER"/>
    <property type="match status" value="1"/>
</dbReference>
<evidence type="ECO:0000313" key="3">
    <source>
        <dbReference type="Proteomes" id="UP000187191"/>
    </source>
</evidence>
<dbReference type="PRINTS" id="PR00081">
    <property type="entry name" value="GDHRDH"/>
</dbReference>
<reference evidence="2 3" key="1">
    <citation type="submission" date="2016-05" db="EMBL/GenBank/DDBJ databases">
        <authorList>
            <person name="Gu J."/>
        </authorList>
    </citation>
    <scope>NUCLEOTIDE SEQUENCE [LARGE SCALE GENOMIC DNA]</scope>
    <source>
        <strain evidence="2 3">ACCC40021</strain>
    </source>
</reference>
<proteinExistence type="inferred from homology"/>
<protein>
    <submittedName>
        <fullName evidence="2">Short-chain dehydrogenase</fullName>
    </submittedName>
</protein>
<dbReference type="InterPro" id="IPR002347">
    <property type="entry name" value="SDR_fam"/>
</dbReference>
<accession>A0ABN4VBU3</accession>
<dbReference type="Gene3D" id="3.40.50.720">
    <property type="entry name" value="NAD(P)-binding Rossmann-like Domain"/>
    <property type="match status" value="1"/>
</dbReference>
<keyword evidence="3" id="KW-1185">Reference proteome</keyword>
<dbReference type="Pfam" id="PF13561">
    <property type="entry name" value="adh_short_C2"/>
    <property type="match status" value="1"/>
</dbReference>
<name>A0ABN4VBU3_9ACTN</name>
<dbReference type="InterPro" id="IPR020904">
    <property type="entry name" value="Sc_DH/Rdtase_CS"/>
</dbReference>
<sequence>MGGGHVTEQHAPAVVTGGAGGIGRAVTAALAEAGHHVLAVDITTGADPAAHAELVADVGDPSAAEELFRHIEQEYGPPSVLVNNAGIYEARDFFDYDAESYRRVLDVNTGSAFSCTQSMARRLVAAGRPGSVVNIASISGRVGSPDTAYGASKGAVIALTRGLGRSLAPHGIRVNAVAPGVIDTPMAARIPADRTTGYLDSVPLGRFGRAAEVAAAVRYLAGPDSGYVTASVLDVDGGLH</sequence>
<dbReference type="PRINTS" id="PR00080">
    <property type="entry name" value="SDRFAMILY"/>
</dbReference>
<evidence type="ECO:0000256" key="1">
    <source>
        <dbReference type="ARBA" id="ARBA00006484"/>
    </source>
</evidence>
<organism evidence="2 3">
    <name type="scientific">Streptomyces alfalfae</name>
    <dbReference type="NCBI Taxonomy" id="1642299"/>
    <lineage>
        <taxon>Bacteria</taxon>
        <taxon>Bacillati</taxon>
        <taxon>Actinomycetota</taxon>
        <taxon>Actinomycetes</taxon>
        <taxon>Kitasatosporales</taxon>
        <taxon>Streptomycetaceae</taxon>
        <taxon>Streptomyces</taxon>
    </lineage>
</organism>
<comment type="similarity">
    <text evidence="1">Belongs to the short-chain dehydrogenases/reductases (SDR) family.</text>
</comment>
<dbReference type="SUPFAM" id="SSF51735">
    <property type="entry name" value="NAD(P)-binding Rossmann-fold domains"/>
    <property type="match status" value="1"/>
</dbReference>